<dbReference type="AlphaFoldDB" id="A0A7X2H464"/>
<dbReference type="Proteomes" id="UP000463051">
    <property type="component" value="Unassembled WGS sequence"/>
</dbReference>
<name>A0A7X2H464_9BACL</name>
<proteinExistence type="predicted"/>
<evidence type="ECO:0000313" key="2">
    <source>
        <dbReference type="Proteomes" id="UP000463051"/>
    </source>
</evidence>
<dbReference type="EMBL" id="WJXB01000002">
    <property type="protein sequence ID" value="MRN52398.1"/>
    <property type="molecule type" value="Genomic_DNA"/>
</dbReference>
<sequence length="298" mass="34519">MKIVNLFITLFLISGNSVSTEYLFSNHAPVHASIQDSVIASPDVISSELEAKYPGFVHKDRVALFTNTYEVYYWNTGEFYYTQFVITKNQRVVFDSKKAGLRIQGGFNSTKEKGLWVQALVQNSKPTFKFELADNRPELATLVIEEIDNILRVTVNDNVAVEFEDIDHDGSLELISYPFLGEMPLGPAEVSVYEWKKEQYVPNLLQTQQYWENELSLREQRFKDTPNENSLDSLLSAYLLLDRMTECINRFPIYYEWANQTVDQEGYVSVYKQLINDKAYAHTEGWMKKAQPLRKQKT</sequence>
<keyword evidence="2" id="KW-1185">Reference proteome</keyword>
<evidence type="ECO:0000313" key="1">
    <source>
        <dbReference type="EMBL" id="MRN52398.1"/>
    </source>
</evidence>
<dbReference type="RefSeq" id="WP_154117427.1">
    <property type="nucleotide sequence ID" value="NZ_WJXB01000002.1"/>
</dbReference>
<protein>
    <submittedName>
        <fullName evidence="1">Uncharacterized protein</fullName>
    </submittedName>
</protein>
<comment type="caution">
    <text evidence="1">The sequence shown here is derived from an EMBL/GenBank/DDBJ whole genome shotgun (WGS) entry which is preliminary data.</text>
</comment>
<reference evidence="1 2" key="1">
    <citation type="submission" date="2019-11" db="EMBL/GenBank/DDBJ databases">
        <title>Paenibacillus monticola sp. nov., a novel PGPR strain isolated from mountain sample in China.</title>
        <authorList>
            <person name="Zhao Q."/>
            <person name="Li H.-P."/>
            <person name="Zhang J.-L."/>
        </authorList>
    </citation>
    <scope>NUCLEOTIDE SEQUENCE [LARGE SCALE GENOMIC DNA]</scope>
    <source>
        <strain evidence="1 2">LC-T2</strain>
    </source>
</reference>
<gene>
    <name evidence="1" type="ORF">GJB61_05245</name>
</gene>
<accession>A0A7X2H464</accession>
<organism evidence="1 2">
    <name type="scientific">Paenibacillus monticola</name>
    <dbReference type="NCBI Taxonomy" id="2666075"/>
    <lineage>
        <taxon>Bacteria</taxon>
        <taxon>Bacillati</taxon>
        <taxon>Bacillota</taxon>
        <taxon>Bacilli</taxon>
        <taxon>Bacillales</taxon>
        <taxon>Paenibacillaceae</taxon>
        <taxon>Paenibacillus</taxon>
    </lineage>
</organism>